<keyword evidence="2" id="KW-1185">Reference proteome</keyword>
<reference evidence="1 2" key="1">
    <citation type="journal article" date="2020" name="G3 (Bethesda)">
        <title>Genetic Underpinnings of Host Manipulation by Ophiocordyceps as Revealed by Comparative Transcriptomics.</title>
        <authorList>
            <person name="Will I."/>
            <person name="Das B."/>
            <person name="Trinh T."/>
            <person name="Brachmann A."/>
            <person name="Ohm R.A."/>
            <person name="de Bekker C."/>
        </authorList>
    </citation>
    <scope>NUCLEOTIDE SEQUENCE [LARGE SCALE GENOMIC DNA]</scope>
    <source>
        <strain evidence="1 2">EC05</strain>
    </source>
</reference>
<gene>
    <name evidence="1" type="ORF">GQ602_002741</name>
</gene>
<dbReference type="EMBL" id="JAACLJ010000002">
    <property type="protein sequence ID" value="KAF4592442.1"/>
    <property type="molecule type" value="Genomic_DNA"/>
</dbReference>
<dbReference type="AlphaFoldDB" id="A0A8H4QB10"/>
<organism evidence="1 2">
    <name type="scientific">Ophiocordyceps camponoti-floridani</name>
    <dbReference type="NCBI Taxonomy" id="2030778"/>
    <lineage>
        <taxon>Eukaryota</taxon>
        <taxon>Fungi</taxon>
        <taxon>Dikarya</taxon>
        <taxon>Ascomycota</taxon>
        <taxon>Pezizomycotina</taxon>
        <taxon>Sordariomycetes</taxon>
        <taxon>Hypocreomycetidae</taxon>
        <taxon>Hypocreales</taxon>
        <taxon>Ophiocordycipitaceae</taxon>
        <taxon>Ophiocordyceps</taxon>
    </lineage>
</organism>
<accession>A0A8H4QB10</accession>
<dbReference type="Proteomes" id="UP000562929">
    <property type="component" value="Unassembled WGS sequence"/>
</dbReference>
<evidence type="ECO:0000313" key="1">
    <source>
        <dbReference type="EMBL" id="KAF4592442.1"/>
    </source>
</evidence>
<name>A0A8H4QB10_9HYPO</name>
<proteinExistence type="predicted"/>
<comment type="caution">
    <text evidence="1">The sequence shown here is derived from an EMBL/GenBank/DDBJ whole genome shotgun (WGS) entry which is preliminary data.</text>
</comment>
<sequence>MWFGDQAAHFGIDAFAKKHGMSALQLRNRVKARPHPSWSTKRLSSLFGRSMAIGGLGLYIHAVIEAFSTNTTVMDKVAAVTAIVPLVGCGTQAVAVNLKNQANQQCTFFEPSLQSWLMLLLLCVPLNRLSYNWLVSGAGDRLAGIPCFGLKKLPFWHWQRKQ</sequence>
<evidence type="ECO:0000313" key="2">
    <source>
        <dbReference type="Proteomes" id="UP000562929"/>
    </source>
</evidence>
<dbReference type="OrthoDB" id="4927175at2759"/>
<protein>
    <submittedName>
        <fullName evidence="1">Heat-labile enterotoxin, A chain</fullName>
    </submittedName>
</protein>